<organism evidence="2">
    <name type="scientific">Halocynthia roretzi</name>
    <name type="common">Sea squirt</name>
    <name type="synonym">Cynthia roretzi</name>
    <dbReference type="NCBI Taxonomy" id="7729"/>
    <lineage>
        <taxon>Eukaryota</taxon>
        <taxon>Metazoa</taxon>
        <taxon>Chordata</taxon>
        <taxon>Tunicata</taxon>
        <taxon>Ascidiacea</taxon>
        <taxon>Stolidobranchia</taxon>
        <taxon>Pyuridae</taxon>
        <taxon>Halocynthia</taxon>
    </lineage>
</organism>
<dbReference type="Pfam" id="PF13450">
    <property type="entry name" value="NAD_binding_8"/>
    <property type="match status" value="1"/>
</dbReference>
<sequence length="579" mass="65060">MGNALEGTTGQADVMIIGGGPTGIGAAYRLNQYGHNNWFLLDAEKQPGGLAGSIKTHEGFRFDHGYKTFFSRYKFLDCLMDDCHSKASPRKLMEKSRDNYVFVKGRLVRYPLQNNLSGLPEKDQESCAVDLLCSRIRNKETKKAKDEDKKNEEQIDQTEEREDITKEKEDIEQTQEGKDEAAVEIQDGDSHVSDDNTAPSEEGNDCEEIETLDHYLLRNWGESLCNILFRPYIFKSFAYPSSKLTSSWAESKIPPSILGDDIEKIIRGEQSDPGHGADAITIYPSKGGLVSFWRTIVRKLPKENVRFKSEIVDLDIEQKLIRTKDGLEIKYNTLISTMPITSLLELAGREDLGESLAHSSLHIVCLGIRGVSTMKDIKGCIYYPESDCIFHRACVFSSFDPDSIPDKDQKIPTLRFAKPSEDGNEIRGSSSHTGPYWSLLLEISGGPLKTIHDATIMDEVIRDACAVGLLRPDDEIVSIHMTEMTHGYPLPTLESEIEIDKALNWLQSKGIYSRGRFGSFKYHVGDLDQCLIQGVEAVDNIIKGEPEKCIWSKGNEISSEERYLTPSIIWNPSRKRKAS</sequence>
<evidence type="ECO:0000256" key="1">
    <source>
        <dbReference type="SAM" id="MobiDB-lite"/>
    </source>
</evidence>
<accession>Q9GR84</accession>
<reference evidence="2" key="1">
    <citation type="submission" date="2001-01" db="EMBL/GenBank/DDBJ databases">
        <title>Trunk lateral cell-specific genes of ascidian Halocynthia roretzi.</title>
        <authorList>
            <person name="Takahashi H."/>
            <person name="Satoh N."/>
        </authorList>
    </citation>
    <scope>NUCLEOTIDE SEQUENCE</scope>
</reference>
<evidence type="ECO:0000313" key="2">
    <source>
        <dbReference type="EMBL" id="BAB20903.1"/>
    </source>
</evidence>
<feature type="compositionally biased region" description="Basic and acidic residues" evidence="1">
    <location>
        <begin position="163"/>
        <end position="181"/>
    </location>
</feature>
<dbReference type="PANTHER" id="PTHR43734:SF4">
    <property type="entry name" value="AMINE OXIDASE DOMAIN-CONTAINING PROTEIN"/>
    <property type="match status" value="1"/>
</dbReference>
<protein>
    <submittedName>
        <fullName evidence="2">HrTLC1 protein</fullName>
    </submittedName>
</protein>
<feature type="compositionally biased region" description="Basic and acidic residues" evidence="1">
    <location>
        <begin position="142"/>
        <end position="153"/>
    </location>
</feature>
<dbReference type="PANTHER" id="PTHR43734">
    <property type="entry name" value="PHYTOENE DESATURASE"/>
    <property type="match status" value="1"/>
</dbReference>
<dbReference type="EMBL" id="AB053356">
    <property type="protein sequence ID" value="BAB20903.1"/>
    <property type="molecule type" value="mRNA"/>
</dbReference>
<dbReference type="SUPFAM" id="SSF51971">
    <property type="entry name" value="Nucleotide-binding domain"/>
    <property type="match status" value="1"/>
</dbReference>
<dbReference type="AlphaFoldDB" id="Q9GR84"/>
<proteinExistence type="evidence at transcript level"/>
<name>Q9GR84_HALRO</name>
<dbReference type="Gene3D" id="3.50.50.60">
    <property type="entry name" value="FAD/NAD(P)-binding domain"/>
    <property type="match status" value="2"/>
</dbReference>
<feature type="region of interest" description="Disordered" evidence="1">
    <location>
        <begin position="142"/>
        <end position="206"/>
    </location>
</feature>
<gene>
    <name evidence="2" type="primary">HrTLC1</name>
</gene>
<dbReference type="InterPro" id="IPR036188">
    <property type="entry name" value="FAD/NAD-bd_sf"/>
</dbReference>